<proteinExistence type="predicted"/>
<protein>
    <submittedName>
        <fullName evidence="2">Outer membrane protein with beta-barrel domain</fullName>
    </submittedName>
</protein>
<comment type="caution">
    <text evidence="2">The sequence shown here is derived from an EMBL/GenBank/DDBJ whole genome shotgun (WGS) entry which is preliminary data.</text>
</comment>
<dbReference type="AlphaFoldDB" id="A0A2T0RLT3"/>
<accession>A0A2T0RLT3</accession>
<feature type="chain" id="PRO_5015718160" evidence="1">
    <location>
        <begin position="27"/>
        <end position="246"/>
    </location>
</feature>
<dbReference type="EMBL" id="PVTE01000047">
    <property type="protein sequence ID" value="PRY22073.1"/>
    <property type="molecule type" value="Genomic_DNA"/>
</dbReference>
<dbReference type="Gene3D" id="2.40.160.20">
    <property type="match status" value="1"/>
</dbReference>
<gene>
    <name evidence="2" type="ORF">CLV58_14722</name>
</gene>
<evidence type="ECO:0000313" key="2">
    <source>
        <dbReference type="EMBL" id="PRY22073.1"/>
    </source>
</evidence>
<keyword evidence="3" id="KW-1185">Reference proteome</keyword>
<reference evidence="2 3" key="1">
    <citation type="submission" date="2018-03" db="EMBL/GenBank/DDBJ databases">
        <title>Genomic Encyclopedia of Archaeal and Bacterial Type Strains, Phase II (KMG-II): from individual species to whole genera.</title>
        <authorList>
            <person name="Goeker M."/>
        </authorList>
    </citation>
    <scope>NUCLEOTIDE SEQUENCE [LARGE SCALE GENOMIC DNA]</scope>
    <source>
        <strain evidence="2 3">DSM 28354</strain>
    </source>
</reference>
<dbReference type="RefSeq" id="WP_106140954.1">
    <property type="nucleotide sequence ID" value="NZ_PVTE01000047.1"/>
</dbReference>
<dbReference type="InterPro" id="IPR011250">
    <property type="entry name" value="OMP/PagP_B-barrel"/>
</dbReference>
<evidence type="ECO:0000313" key="3">
    <source>
        <dbReference type="Proteomes" id="UP000238375"/>
    </source>
</evidence>
<dbReference type="SUPFAM" id="SSF56925">
    <property type="entry name" value="OMPA-like"/>
    <property type="match status" value="1"/>
</dbReference>
<evidence type="ECO:0000256" key="1">
    <source>
        <dbReference type="SAM" id="SignalP"/>
    </source>
</evidence>
<feature type="signal peptide" evidence="1">
    <location>
        <begin position="1"/>
        <end position="26"/>
    </location>
</feature>
<keyword evidence="1" id="KW-0732">Signal</keyword>
<dbReference type="Proteomes" id="UP000238375">
    <property type="component" value="Unassembled WGS sequence"/>
</dbReference>
<dbReference type="OrthoDB" id="944309at2"/>
<sequence>MKKNSSYLRFLALAGGLLSVSTASLAQVNLNSISVGASYWKPSLDYWNQRSLLTDYNGGQGATLGGQVMPHVALEVGLAKGLSLGGRAGYWRSSAAGNLSTGGVNRSEKLTLAIIPVSLDLTYRFNPARPAATTDASDQSAKPKTPFVVPYVGVGLSRYFINNTFTRTVASGSGSVNESQSGNNYGVQVFAGAERKLVKKLYLALDVRYHLGSYNQLVQTESTSTAEKVSLNGLEAGLALRLKLAE</sequence>
<organism evidence="2 3">
    <name type="scientific">Spirosoma oryzae</name>
    <dbReference type="NCBI Taxonomy" id="1469603"/>
    <lineage>
        <taxon>Bacteria</taxon>
        <taxon>Pseudomonadati</taxon>
        <taxon>Bacteroidota</taxon>
        <taxon>Cytophagia</taxon>
        <taxon>Cytophagales</taxon>
        <taxon>Cytophagaceae</taxon>
        <taxon>Spirosoma</taxon>
    </lineage>
</organism>
<name>A0A2T0RLT3_9BACT</name>